<keyword evidence="8 13" id="KW-0862">Zinc</keyword>
<dbReference type="PANTHER" id="PTHR30313:SF2">
    <property type="entry name" value="DNA PRIMASE"/>
    <property type="match status" value="1"/>
</dbReference>
<dbReference type="InterPro" id="IPR006171">
    <property type="entry name" value="TOPRIM_dom"/>
</dbReference>
<evidence type="ECO:0000256" key="5">
    <source>
        <dbReference type="ARBA" id="ARBA00022705"/>
    </source>
</evidence>
<comment type="catalytic activity">
    <reaction evidence="12">
        <text>ssDNA + n NTP = ssDNA/pppN(pN)n-1 hybrid + (n-1) diphosphate.</text>
        <dbReference type="EC" id="2.7.7.101"/>
    </reaction>
</comment>
<name>A0A2N1PSF7_9BACT</name>
<evidence type="ECO:0000313" key="16">
    <source>
        <dbReference type="EMBL" id="PKK91274.1"/>
    </source>
</evidence>
<keyword evidence="7 14" id="KW-0863">Zinc-finger</keyword>
<gene>
    <name evidence="12 16" type="primary">dnaG</name>
    <name evidence="16" type="ORF">CVV64_05765</name>
</gene>
<comment type="subunit">
    <text evidence="12">Monomer. Interacts with DnaB.</text>
</comment>
<dbReference type="GO" id="GO:0000428">
    <property type="term" value="C:DNA-directed RNA polymerase complex"/>
    <property type="evidence" value="ECO:0007669"/>
    <property type="project" value="UniProtKB-KW"/>
</dbReference>
<proteinExistence type="inferred from homology"/>
<dbReference type="Proteomes" id="UP000233256">
    <property type="component" value="Unassembled WGS sequence"/>
</dbReference>
<dbReference type="PANTHER" id="PTHR30313">
    <property type="entry name" value="DNA PRIMASE"/>
    <property type="match status" value="1"/>
</dbReference>
<dbReference type="SUPFAM" id="SSF56731">
    <property type="entry name" value="DNA primase core"/>
    <property type="match status" value="1"/>
</dbReference>
<keyword evidence="4 12" id="KW-0548">Nucleotidyltransferase</keyword>
<comment type="caution">
    <text evidence="12">Lacks conserved residue(s) required for the propagation of feature annotation.</text>
</comment>
<dbReference type="InterPro" id="IPR013264">
    <property type="entry name" value="DNAG_N"/>
</dbReference>
<keyword evidence="1 12" id="KW-0240">DNA-directed RNA polymerase</keyword>
<keyword evidence="2 12" id="KW-0639">Primosome</keyword>
<evidence type="ECO:0000256" key="12">
    <source>
        <dbReference type="HAMAP-Rule" id="MF_00974"/>
    </source>
</evidence>
<dbReference type="GO" id="GO:0006269">
    <property type="term" value="P:DNA replication, synthesis of primer"/>
    <property type="evidence" value="ECO:0007669"/>
    <property type="project" value="UniProtKB-UniRule"/>
</dbReference>
<evidence type="ECO:0000256" key="9">
    <source>
        <dbReference type="ARBA" id="ARBA00022842"/>
    </source>
</evidence>
<keyword evidence="11 12" id="KW-0804">Transcription</keyword>
<evidence type="ECO:0000256" key="4">
    <source>
        <dbReference type="ARBA" id="ARBA00022695"/>
    </source>
</evidence>
<evidence type="ECO:0000313" key="17">
    <source>
        <dbReference type="Proteomes" id="UP000233256"/>
    </source>
</evidence>
<dbReference type="SMART" id="SM00493">
    <property type="entry name" value="TOPRIM"/>
    <property type="match status" value="1"/>
</dbReference>
<dbReference type="Pfam" id="PF13155">
    <property type="entry name" value="Toprim_2"/>
    <property type="match status" value="1"/>
</dbReference>
<sequence>MKGPRHPFQGLVGEMGRIPETLIRRIIESVDIVELVSQYVRLTPAGRSYRGICPFHGEKTPSFNVSPDKGFFKCFGGGCGKSGNALSFLMEIERIGFMEALKILADKTGVSLPESEVDDEALEEEKRRDEIFLANEWASKFFVWYLKQDNPLASAARAYLEQRGFDSNWIDIFKWGLSPGGWSGMADSILRKGMGTEPFEKASLIRTGRRGLYDFFRGRIMIPILSPSGRVLGFGGRVFPAPGINDGEEGPKYLNSPDTPVFTKGRVLYGFYEAKQAIRSSGVVVVVEGYMDRLALARAGVENCVAVLGTALTSHHLELLRPMARHGILLLDSDEAGQTAAERAVLLSQEAGFEFRVANLKGYKDIDEFIASEKAVDLTAIQNMCQEPLDFLIDRAVGRHSGAGAHTKALVVDSLAPYVLAQTNTIVRHAYLQTISRKLNLSPDMIALELRKSGKKGRFSAAHEVKKSATSSKSLTQRGLASDIQAEENIISLMLHSSLFEEAMKCFEEISFEDGDLLAMGDAILGEAENGKFDPERFLAVHSDLAAFDRMVARTVQLPEDLTLLKSMLQQSRKRLEIRAGTRNLKALKEKISELTRFGLPGEDSLKKLVSDLNEEYMSLKRELES</sequence>
<dbReference type="InterPro" id="IPR034151">
    <property type="entry name" value="TOPRIM_DnaG_bac"/>
</dbReference>
<dbReference type="FunFam" id="3.90.580.10:FF:000001">
    <property type="entry name" value="DNA primase"/>
    <property type="match status" value="1"/>
</dbReference>
<organism evidence="16 17">
    <name type="scientific">Candidatus Wallbacteria bacterium HGW-Wallbacteria-1</name>
    <dbReference type="NCBI Taxonomy" id="2013854"/>
    <lineage>
        <taxon>Bacteria</taxon>
        <taxon>Candidatus Walliibacteriota</taxon>
    </lineage>
</organism>
<dbReference type="InterPro" id="IPR002694">
    <property type="entry name" value="Znf_CHC2"/>
</dbReference>
<dbReference type="InterPro" id="IPR030846">
    <property type="entry name" value="DnaG_bac"/>
</dbReference>
<evidence type="ECO:0000256" key="11">
    <source>
        <dbReference type="ARBA" id="ARBA00023163"/>
    </source>
</evidence>
<dbReference type="GO" id="GO:0008270">
    <property type="term" value="F:zinc ion binding"/>
    <property type="evidence" value="ECO:0007669"/>
    <property type="project" value="UniProtKB-KW"/>
</dbReference>
<dbReference type="InterPro" id="IPR006295">
    <property type="entry name" value="DNA_primase_DnaG"/>
</dbReference>
<evidence type="ECO:0000256" key="7">
    <source>
        <dbReference type="ARBA" id="ARBA00022771"/>
    </source>
</evidence>
<keyword evidence="5 12" id="KW-0235">DNA replication</keyword>
<dbReference type="Gene3D" id="3.90.580.10">
    <property type="entry name" value="Zinc finger, CHC2-type domain"/>
    <property type="match status" value="1"/>
</dbReference>
<dbReference type="GO" id="GO:0003677">
    <property type="term" value="F:DNA binding"/>
    <property type="evidence" value="ECO:0007669"/>
    <property type="project" value="UniProtKB-KW"/>
</dbReference>
<evidence type="ECO:0000256" key="10">
    <source>
        <dbReference type="ARBA" id="ARBA00023125"/>
    </source>
</evidence>
<protein>
    <recommendedName>
        <fullName evidence="12 13">DNA primase</fullName>
        <ecNumber evidence="12">2.7.7.101</ecNumber>
    </recommendedName>
</protein>
<dbReference type="PIRSF" id="PIRSF002811">
    <property type="entry name" value="DnaG"/>
    <property type="match status" value="1"/>
</dbReference>
<keyword evidence="10 12" id="KW-0238">DNA-binding</keyword>
<dbReference type="InterPro" id="IPR036977">
    <property type="entry name" value="DNA_primase_Znf_CHC2"/>
</dbReference>
<dbReference type="InterPro" id="IPR037068">
    <property type="entry name" value="DNA_primase_core_N_sf"/>
</dbReference>
<dbReference type="CDD" id="cd03364">
    <property type="entry name" value="TOPRIM_DnaG_primases"/>
    <property type="match status" value="1"/>
</dbReference>
<evidence type="ECO:0000256" key="1">
    <source>
        <dbReference type="ARBA" id="ARBA00022478"/>
    </source>
</evidence>
<dbReference type="Gene3D" id="3.90.980.10">
    <property type="entry name" value="DNA primase, catalytic core, N-terminal domain"/>
    <property type="match status" value="1"/>
</dbReference>
<dbReference type="PROSITE" id="PS50880">
    <property type="entry name" value="TOPRIM"/>
    <property type="match status" value="1"/>
</dbReference>
<comment type="cofactor">
    <cofactor evidence="13 14">
        <name>Zn(2+)</name>
        <dbReference type="ChEBI" id="CHEBI:29105"/>
    </cofactor>
    <text evidence="13 14">Binds 1 zinc ion per monomer.</text>
</comment>
<dbReference type="Pfam" id="PF01807">
    <property type="entry name" value="Zn_ribbon_DnaG"/>
    <property type="match status" value="1"/>
</dbReference>
<feature type="domain" description="Toprim" evidence="15">
    <location>
        <begin position="282"/>
        <end position="370"/>
    </location>
</feature>
<dbReference type="SMART" id="SM00400">
    <property type="entry name" value="ZnF_CHCC"/>
    <property type="match status" value="1"/>
</dbReference>
<dbReference type="GO" id="GO:1990077">
    <property type="term" value="C:primosome complex"/>
    <property type="evidence" value="ECO:0007669"/>
    <property type="project" value="UniProtKB-KW"/>
</dbReference>
<comment type="caution">
    <text evidence="16">The sequence shown here is derived from an EMBL/GenBank/DDBJ whole genome shotgun (WGS) entry which is preliminary data.</text>
</comment>
<evidence type="ECO:0000256" key="6">
    <source>
        <dbReference type="ARBA" id="ARBA00022723"/>
    </source>
</evidence>
<feature type="zinc finger region" description="CHC2-type" evidence="14">
    <location>
        <begin position="53"/>
        <end position="79"/>
    </location>
</feature>
<dbReference type="Gene3D" id="3.40.1360.10">
    <property type="match status" value="1"/>
</dbReference>
<keyword evidence="6 13" id="KW-0479">Metal-binding</keyword>
<dbReference type="SUPFAM" id="SSF57783">
    <property type="entry name" value="Zinc beta-ribbon"/>
    <property type="match status" value="1"/>
</dbReference>
<dbReference type="HAMAP" id="MF_00974">
    <property type="entry name" value="DNA_primase_DnaG"/>
    <property type="match status" value="1"/>
</dbReference>
<comment type="function">
    <text evidence="12 13">RNA polymerase that catalyzes the synthesis of short RNA molecules used as primers for DNA polymerase during DNA replication.</text>
</comment>
<reference evidence="16 17" key="1">
    <citation type="journal article" date="2017" name="ISME J.">
        <title>Potential for microbial H2 and metal transformations associated with novel bacteria and archaea in deep terrestrial subsurface sediments.</title>
        <authorList>
            <person name="Hernsdorf A.W."/>
            <person name="Amano Y."/>
            <person name="Miyakawa K."/>
            <person name="Ise K."/>
            <person name="Suzuki Y."/>
            <person name="Anantharaman K."/>
            <person name="Probst A."/>
            <person name="Burstein D."/>
            <person name="Thomas B.C."/>
            <person name="Banfield J.F."/>
        </authorList>
    </citation>
    <scope>NUCLEOTIDE SEQUENCE [LARGE SCALE GENOMIC DNA]</scope>
    <source>
        <strain evidence="16">HGW-Wallbacteria-1</strain>
    </source>
</reference>
<evidence type="ECO:0000256" key="14">
    <source>
        <dbReference type="PIRSR" id="PIRSR002811-1"/>
    </source>
</evidence>
<dbReference type="AlphaFoldDB" id="A0A2N1PSF7"/>
<dbReference type="GO" id="GO:0003899">
    <property type="term" value="F:DNA-directed RNA polymerase activity"/>
    <property type="evidence" value="ECO:0007669"/>
    <property type="project" value="UniProtKB-UniRule"/>
</dbReference>
<evidence type="ECO:0000256" key="2">
    <source>
        <dbReference type="ARBA" id="ARBA00022515"/>
    </source>
</evidence>
<dbReference type="EMBL" id="PGXC01000003">
    <property type="protein sequence ID" value="PKK91274.1"/>
    <property type="molecule type" value="Genomic_DNA"/>
</dbReference>
<evidence type="ECO:0000256" key="3">
    <source>
        <dbReference type="ARBA" id="ARBA00022679"/>
    </source>
</evidence>
<comment type="similarity">
    <text evidence="12 13">Belongs to the DnaG primase family.</text>
</comment>
<accession>A0A2N1PSF7</accession>
<evidence type="ECO:0000256" key="13">
    <source>
        <dbReference type="PIRNR" id="PIRNR002811"/>
    </source>
</evidence>
<dbReference type="Pfam" id="PF08275">
    <property type="entry name" value="DNAG_N"/>
    <property type="match status" value="1"/>
</dbReference>
<evidence type="ECO:0000259" key="15">
    <source>
        <dbReference type="PROSITE" id="PS50880"/>
    </source>
</evidence>
<dbReference type="InterPro" id="IPR050219">
    <property type="entry name" value="DnaG_primase"/>
</dbReference>
<dbReference type="GO" id="GO:0005737">
    <property type="term" value="C:cytoplasm"/>
    <property type="evidence" value="ECO:0007669"/>
    <property type="project" value="TreeGrafter"/>
</dbReference>
<dbReference type="NCBIfam" id="TIGR01391">
    <property type="entry name" value="dnaG"/>
    <property type="match status" value="1"/>
</dbReference>
<keyword evidence="3 12" id="KW-0808">Transferase</keyword>
<keyword evidence="9" id="KW-0460">Magnesium</keyword>
<evidence type="ECO:0000256" key="8">
    <source>
        <dbReference type="ARBA" id="ARBA00022833"/>
    </source>
</evidence>
<dbReference type="EC" id="2.7.7.101" evidence="12"/>